<sequence>MSQLDLVRTRPAFEKLAIGPLMIFGEMVTGGHYLEILKYAKQMHVGHQETPSYWILHRNFLQESGGKYWATFYRGFAPWGLIECYKGIPVLFIQHEAMYQLQAKTSLSHKTSERISGVLGGAAQALFVCPLIKLKVTVVADAKANAMTPTAAMRRLIATNGVASLMDGIVPMVLRRSLDWGIRFAVAGEVKDRIQARRQAKGLTPKLEFHELLVCGLIGGAASAVTHPIDNVITNSQKPLPYPGAKRDFWSVIKRMYRESGMNGFTRAWGIKIVDNAYHLAWMYGVGTVAYDYMARAIHNRQS</sequence>
<gene>
    <name evidence="6" type="ORF">SEMRO_1000_G229730.1</name>
</gene>
<keyword evidence="3 4" id="KW-0472">Membrane</keyword>
<accession>A0A9N8HNN1</accession>
<dbReference type="EMBL" id="CAICTM010000998">
    <property type="protein sequence ID" value="CAB9519235.1"/>
    <property type="molecule type" value="Genomic_DNA"/>
</dbReference>
<protein>
    <submittedName>
        <fullName evidence="6">Mitochondrial thiamine pyrophosphate carrier 1</fullName>
    </submittedName>
</protein>
<evidence type="ECO:0000256" key="4">
    <source>
        <dbReference type="PROSITE-ProRule" id="PRU00282"/>
    </source>
</evidence>
<keyword evidence="5" id="KW-0813">Transport</keyword>
<dbReference type="GO" id="GO:0005739">
    <property type="term" value="C:mitochondrion"/>
    <property type="evidence" value="ECO:0007669"/>
    <property type="project" value="TreeGrafter"/>
</dbReference>
<dbReference type="InterPro" id="IPR023395">
    <property type="entry name" value="MCP_dom_sf"/>
</dbReference>
<dbReference type="Pfam" id="PF00153">
    <property type="entry name" value="Mito_carr"/>
    <property type="match status" value="2"/>
</dbReference>
<dbReference type="InterPro" id="IPR018108">
    <property type="entry name" value="MCP_transmembrane"/>
</dbReference>
<comment type="caution">
    <text evidence="6">The sequence shown here is derived from an EMBL/GenBank/DDBJ whole genome shotgun (WGS) entry which is preliminary data.</text>
</comment>
<evidence type="ECO:0000313" key="7">
    <source>
        <dbReference type="Proteomes" id="UP001153069"/>
    </source>
</evidence>
<dbReference type="AlphaFoldDB" id="A0A9N8HNN1"/>
<feature type="repeat" description="Solcar" evidence="4">
    <location>
        <begin position="210"/>
        <end position="293"/>
    </location>
</feature>
<dbReference type="SUPFAM" id="SSF103506">
    <property type="entry name" value="Mitochondrial carrier"/>
    <property type="match status" value="1"/>
</dbReference>
<dbReference type="PANTHER" id="PTHR46982">
    <property type="entry name" value="CITRATE/OXOGLUTARATE CARRIER PROTEIN"/>
    <property type="match status" value="1"/>
</dbReference>
<organism evidence="6 7">
    <name type="scientific">Seminavis robusta</name>
    <dbReference type="NCBI Taxonomy" id="568900"/>
    <lineage>
        <taxon>Eukaryota</taxon>
        <taxon>Sar</taxon>
        <taxon>Stramenopiles</taxon>
        <taxon>Ochrophyta</taxon>
        <taxon>Bacillariophyta</taxon>
        <taxon>Bacillariophyceae</taxon>
        <taxon>Bacillariophycidae</taxon>
        <taxon>Naviculales</taxon>
        <taxon>Naviculaceae</taxon>
        <taxon>Seminavis</taxon>
    </lineage>
</organism>
<dbReference type="GO" id="GO:0005371">
    <property type="term" value="F:tricarboxylate secondary active transmembrane transporter activity"/>
    <property type="evidence" value="ECO:0007669"/>
    <property type="project" value="TreeGrafter"/>
</dbReference>
<evidence type="ECO:0000256" key="5">
    <source>
        <dbReference type="RuleBase" id="RU000488"/>
    </source>
</evidence>
<evidence type="ECO:0000256" key="2">
    <source>
        <dbReference type="ARBA" id="ARBA00022692"/>
    </source>
</evidence>
<keyword evidence="2 4" id="KW-0812">Transmembrane</keyword>
<dbReference type="PROSITE" id="PS50920">
    <property type="entry name" value="SOLCAR"/>
    <property type="match status" value="2"/>
</dbReference>
<feature type="repeat" description="Solcar" evidence="4">
    <location>
        <begin position="108"/>
        <end position="193"/>
    </location>
</feature>
<reference evidence="6" key="1">
    <citation type="submission" date="2020-06" db="EMBL/GenBank/DDBJ databases">
        <authorList>
            <consortium name="Plant Systems Biology data submission"/>
        </authorList>
    </citation>
    <scope>NUCLEOTIDE SEQUENCE</scope>
    <source>
        <strain evidence="6">D6</strain>
    </source>
</reference>
<evidence type="ECO:0000256" key="3">
    <source>
        <dbReference type="ARBA" id="ARBA00023136"/>
    </source>
</evidence>
<dbReference type="InterPro" id="IPR053017">
    <property type="entry name" value="Mito_Cit/Oxoglu_Carrier"/>
</dbReference>
<dbReference type="PANTHER" id="PTHR46982:SF1">
    <property type="entry name" value="CITRATE_OXOGLUTARATE CARRIER PROTEIN"/>
    <property type="match status" value="1"/>
</dbReference>
<evidence type="ECO:0000256" key="1">
    <source>
        <dbReference type="ARBA" id="ARBA00004141"/>
    </source>
</evidence>
<dbReference type="Proteomes" id="UP001153069">
    <property type="component" value="Unassembled WGS sequence"/>
</dbReference>
<keyword evidence="7" id="KW-1185">Reference proteome</keyword>
<name>A0A9N8HNN1_9STRA</name>
<dbReference type="OrthoDB" id="10253709at2759"/>
<dbReference type="GO" id="GO:0006843">
    <property type="term" value="P:mitochondrial citrate transmembrane transport"/>
    <property type="evidence" value="ECO:0007669"/>
    <property type="project" value="TreeGrafter"/>
</dbReference>
<comment type="subcellular location">
    <subcellularLocation>
        <location evidence="1">Membrane</location>
        <topology evidence="1">Multi-pass membrane protein</topology>
    </subcellularLocation>
</comment>
<proteinExistence type="inferred from homology"/>
<evidence type="ECO:0000313" key="6">
    <source>
        <dbReference type="EMBL" id="CAB9519235.1"/>
    </source>
</evidence>
<comment type="similarity">
    <text evidence="5">Belongs to the mitochondrial carrier (TC 2.A.29) family.</text>
</comment>
<dbReference type="Gene3D" id="1.50.40.10">
    <property type="entry name" value="Mitochondrial carrier domain"/>
    <property type="match status" value="1"/>
</dbReference>
<dbReference type="GO" id="GO:0015742">
    <property type="term" value="P:alpha-ketoglutarate transport"/>
    <property type="evidence" value="ECO:0007669"/>
    <property type="project" value="TreeGrafter"/>
</dbReference>
<dbReference type="GO" id="GO:0016020">
    <property type="term" value="C:membrane"/>
    <property type="evidence" value="ECO:0007669"/>
    <property type="project" value="UniProtKB-SubCell"/>
</dbReference>